<reference evidence="2 3" key="1">
    <citation type="journal article" date="2022" name="Nat. Ecol. Evol.">
        <title>A masculinizing supergene underlies an exaggerated male reproductive morph in a spider.</title>
        <authorList>
            <person name="Hendrickx F."/>
            <person name="De Corte Z."/>
            <person name="Sonet G."/>
            <person name="Van Belleghem S.M."/>
            <person name="Kostlbacher S."/>
            <person name="Vangestel C."/>
        </authorList>
    </citation>
    <scope>NUCLEOTIDE SEQUENCE [LARGE SCALE GENOMIC DNA]</scope>
    <source>
        <strain evidence="2">W744_W776</strain>
    </source>
</reference>
<evidence type="ECO:0000313" key="2">
    <source>
        <dbReference type="EMBL" id="KAG8186952.1"/>
    </source>
</evidence>
<proteinExistence type="predicted"/>
<accession>A0AAV6UR65</accession>
<evidence type="ECO:0000313" key="3">
    <source>
        <dbReference type="Proteomes" id="UP000827092"/>
    </source>
</evidence>
<keyword evidence="3" id="KW-1185">Reference proteome</keyword>
<protein>
    <submittedName>
        <fullName evidence="2">Uncharacterized protein</fullName>
    </submittedName>
</protein>
<dbReference type="EMBL" id="JAFNEN010000283">
    <property type="protein sequence ID" value="KAG8186952.1"/>
    <property type="molecule type" value="Genomic_DNA"/>
</dbReference>
<dbReference type="AlphaFoldDB" id="A0AAV6UR65"/>
<gene>
    <name evidence="2" type="ORF">JTE90_028248</name>
</gene>
<evidence type="ECO:0000256" key="1">
    <source>
        <dbReference type="SAM" id="MobiDB-lite"/>
    </source>
</evidence>
<feature type="region of interest" description="Disordered" evidence="1">
    <location>
        <begin position="38"/>
        <end position="69"/>
    </location>
</feature>
<name>A0AAV6UR65_9ARAC</name>
<sequence>MGYPIMGELKAISCLAQVSINLNTAFVEQRKNSSEQQVSFDAKGYRSRNKKAARKEMSRISRGSRSRPRVIAESKCLGHRKLQNGMHLLLAQSELETRD</sequence>
<comment type="caution">
    <text evidence="2">The sequence shown here is derived from an EMBL/GenBank/DDBJ whole genome shotgun (WGS) entry which is preliminary data.</text>
</comment>
<organism evidence="2 3">
    <name type="scientific">Oedothorax gibbosus</name>
    <dbReference type="NCBI Taxonomy" id="931172"/>
    <lineage>
        <taxon>Eukaryota</taxon>
        <taxon>Metazoa</taxon>
        <taxon>Ecdysozoa</taxon>
        <taxon>Arthropoda</taxon>
        <taxon>Chelicerata</taxon>
        <taxon>Arachnida</taxon>
        <taxon>Araneae</taxon>
        <taxon>Araneomorphae</taxon>
        <taxon>Entelegynae</taxon>
        <taxon>Araneoidea</taxon>
        <taxon>Linyphiidae</taxon>
        <taxon>Erigoninae</taxon>
        <taxon>Oedothorax</taxon>
    </lineage>
</organism>
<dbReference type="Proteomes" id="UP000827092">
    <property type="component" value="Unassembled WGS sequence"/>
</dbReference>